<keyword evidence="2" id="KW-1185">Reference proteome</keyword>
<sequence length="89" mass="9840">MSVAQTGQTVTEQFDRQCMTCQPDSAGHGSRTRGWVDAIFRGSLCAATFTAVCVSVPVCCVMEQVRNQFTDGNSGISRKLHLLFEFRFD</sequence>
<evidence type="ECO:0000313" key="1">
    <source>
        <dbReference type="EMBL" id="KAK7502275.1"/>
    </source>
</evidence>
<reference evidence="1 2" key="1">
    <citation type="journal article" date="2023" name="Sci. Data">
        <title>Genome assembly of the Korean intertidal mud-creeper Batillaria attramentaria.</title>
        <authorList>
            <person name="Patra A.K."/>
            <person name="Ho P.T."/>
            <person name="Jun S."/>
            <person name="Lee S.J."/>
            <person name="Kim Y."/>
            <person name="Won Y.J."/>
        </authorList>
    </citation>
    <scope>NUCLEOTIDE SEQUENCE [LARGE SCALE GENOMIC DNA]</scope>
    <source>
        <strain evidence="1">Wonlab-2016</strain>
    </source>
</reference>
<evidence type="ECO:0000313" key="2">
    <source>
        <dbReference type="Proteomes" id="UP001519460"/>
    </source>
</evidence>
<accession>A0ABD0LSL2</accession>
<comment type="caution">
    <text evidence="1">The sequence shown here is derived from an EMBL/GenBank/DDBJ whole genome shotgun (WGS) entry which is preliminary data.</text>
</comment>
<dbReference type="AlphaFoldDB" id="A0ABD0LSL2"/>
<protein>
    <submittedName>
        <fullName evidence="1">Uncharacterized protein</fullName>
    </submittedName>
</protein>
<gene>
    <name evidence="1" type="ORF">BaRGS_00006639</name>
</gene>
<proteinExistence type="predicted"/>
<dbReference type="EMBL" id="JACVVK020000027">
    <property type="protein sequence ID" value="KAK7502275.1"/>
    <property type="molecule type" value="Genomic_DNA"/>
</dbReference>
<dbReference type="Proteomes" id="UP001519460">
    <property type="component" value="Unassembled WGS sequence"/>
</dbReference>
<organism evidence="1 2">
    <name type="scientific">Batillaria attramentaria</name>
    <dbReference type="NCBI Taxonomy" id="370345"/>
    <lineage>
        <taxon>Eukaryota</taxon>
        <taxon>Metazoa</taxon>
        <taxon>Spiralia</taxon>
        <taxon>Lophotrochozoa</taxon>
        <taxon>Mollusca</taxon>
        <taxon>Gastropoda</taxon>
        <taxon>Caenogastropoda</taxon>
        <taxon>Sorbeoconcha</taxon>
        <taxon>Cerithioidea</taxon>
        <taxon>Batillariidae</taxon>
        <taxon>Batillaria</taxon>
    </lineage>
</organism>
<name>A0ABD0LSL2_9CAEN</name>